<protein>
    <submittedName>
        <fullName evidence="10">tRNA-dihydrouridine synthase</fullName>
    </submittedName>
</protein>
<dbReference type="InterPro" id="IPR035587">
    <property type="entry name" value="DUS-like_FMN-bd"/>
</dbReference>
<keyword evidence="5" id="KW-0819">tRNA processing</keyword>
<dbReference type="PANTHER" id="PTHR42907">
    <property type="entry name" value="FMN-LINKED OXIDOREDUCTASES SUPERFAMILY PROTEIN"/>
    <property type="match status" value="1"/>
</dbReference>
<evidence type="ECO:0000256" key="6">
    <source>
        <dbReference type="ARBA" id="ARBA00022857"/>
    </source>
</evidence>
<gene>
    <name evidence="10" type="ORF">BVC80_285g6</name>
</gene>
<keyword evidence="7" id="KW-0694">RNA-binding</keyword>
<proteinExistence type="predicted"/>
<dbReference type="PANTHER" id="PTHR42907:SF1">
    <property type="entry name" value="FMN-LINKED OXIDOREDUCTASES SUPERFAMILY PROTEIN"/>
    <property type="match status" value="1"/>
</dbReference>
<evidence type="ECO:0000256" key="7">
    <source>
        <dbReference type="ARBA" id="ARBA00022884"/>
    </source>
</evidence>
<comment type="caution">
    <text evidence="10">The sequence shown here is derived from an EMBL/GenBank/DDBJ whole genome shotgun (WGS) entry which is preliminary data.</text>
</comment>
<name>A0A200QS42_MACCD</name>
<evidence type="ECO:0000256" key="1">
    <source>
        <dbReference type="ARBA" id="ARBA00001917"/>
    </source>
</evidence>
<dbReference type="GO" id="GO:0017150">
    <property type="term" value="F:tRNA dihydrouridine synthase activity"/>
    <property type="evidence" value="ECO:0007669"/>
    <property type="project" value="InterPro"/>
</dbReference>
<dbReference type="EMBL" id="MVGT01001150">
    <property type="protein sequence ID" value="OVA13296.1"/>
    <property type="molecule type" value="Genomic_DNA"/>
</dbReference>
<dbReference type="OrthoDB" id="10262250at2759"/>
<accession>A0A200QS42</accession>
<dbReference type="Gene3D" id="3.20.20.70">
    <property type="entry name" value="Aldolase class I"/>
    <property type="match status" value="1"/>
</dbReference>
<keyword evidence="8" id="KW-0560">Oxidoreductase</keyword>
<evidence type="ECO:0000259" key="9">
    <source>
        <dbReference type="Pfam" id="PF01207"/>
    </source>
</evidence>
<dbReference type="PROSITE" id="PS01136">
    <property type="entry name" value="UPF0034"/>
    <property type="match status" value="1"/>
</dbReference>
<dbReference type="InterPro" id="IPR018517">
    <property type="entry name" value="tRNA_hU_synthase_CS"/>
</dbReference>
<evidence type="ECO:0000256" key="8">
    <source>
        <dbReference type="ARBA" id="ARBA00023002"/>
    </source>
</evidence>
<dbReference type="OMA" id="NNMIGAC"/>
<dbReference type="NCBIfam" id="NF008774">
    <property type="entry name" value="PRK11815.1"/>
    <property type="match status" value="1"/>
</dbReference>
<dbReference type="SUPFAM" id="SSF51395">
    <property type="entry name" value="FMN-linked oxidoreductases"/>
    <property type="match status" value="1"/>
</dbReference>
<evidence type="ECO:0000256" key="5">
    <source>
        <dbReference type="ARBA" id="ARBA00022694"/>
    </source>
</evidence>
<dbReference type="InterPro" id="IPR004653">
    <property type="entry name" value="DusA"/>
</dbReference>
<dbReference type="STRING" id="56857.A0A200QS42"/>
<evidence type="ECO:0000256" key="4">
    <source>
        <dbReference type="ARBA" id="ARBA00022643"/>
    </source>
</evidence>
<dbReference type="Pfam" id="PF01207">
    <property type="entry name" value="Dus"/>
    <property type="match status" value="1"/>
</dbReference>
<dbReference type="GO" id="GO:0050660">
    <property type="term" value="F:flavin adenine dinucleotide binding"/>
    <property type="evidence" value="ECO:0007669"/>
    <property type="project" value="InterPro"/>
</dbReference>
<keyword evidence="6" id="KW-0521">NADP</keyword>
<comment type="cofactor">
    <cofactor evidence="1">
        <name>FMN</name>
        <dbReference type="ChEBI" id="CHEBI:58210"/>
    </cofactor>
</comment>
<dbReference type="InterPro" id="IPR013785">
    <property type="entry name" value="Aldolase_TIM"/>
</dbReference>
<organism evidence="10 11">
    <name type="scientific">Macleaya cordata</name>
    <name type="common">Five-seeded plume-poppy</name>
    <name type="synonym">Bocconia cordata</name>
    <dbReference type="NCBI Taxonomy" id="56857"/>
    <lineage>
        <taxon>Eukaryota</taxon>
        <taxon>Viridiplantae</taxon>
        <taxon>Streptophyta</taxon>
        <taxon>Embryophyta</taxon>
        <taxon>Tracheophyta</taxon>
        <taxon>Spermatophyta</taxon>
        <taxon>Magnoliopsida</taxon>
        <taxon>Ranunculales</taxon>
        <taxon>Papaveraceae</taxon>
        <taxon>Papaveroideae</taxon>
        <taxon>Macleaya</taxon>
    </lineage>
</organism>
<reference evidence="10 11" key="1">
    <citation type="journal article" date="2017" name="Mol. Plant">
        <title>The Genome of Medicinal Plant Macleaya cordata Provides New Insights into Benzylisoquinoline Alkaloids Metabolism.</title>
        <authorList>
            <person name="Liu X."/>
            <person name="Liu Y."/>
            <person name="Huang P."/>
            <person name="Ma Y."/>
            <person name="Qing Z."/>
            <person name="Tang Q."/>
            <person name="Cao H."/>
            <person name="Cheng P."/>
            <person name="Zheng Y."/>
            <person name="Yuan Z."/>
            <person name="Zhou Y."/>
            <person name="Liu J."/>
            <person name="Tang Z."/>
            <person name="Zhuo Y."/>
            <person name="Zhang Y."/>
            <person name="Yu L."/>
            <person name="Huang J."/>
            <person name="Yang P."/>
            <person name="Peng Q."/>
            <person name="Zhang J."/>
            <person name="Jiang W."/>
            <person name="Zhang Z."/>
            <person name="Lin K."/>
            <person name="Ro D.K."/>
            <person name="Chen X."/>
            <person name="Xiong X."/>
            <person name="Shang Y."/>
            <person name="Huang S."/>
            <person name="Zeng J."/>
        </authorList>
    </citation>
    <scope>NUCLEOTIDE SEQUENCE [LARGE SCALE GENOMIC DNA]</scope>
    <source>
        <strain evidence="11">cv. BLH2017</strain>
        <tissue evidence="10">Root</tissue>
    </source>
</reference>
<keyword evidence="3" id="KW-0285">Flavoprotein</keyword>
<sequence>MLKSAFRKLCSHTQKHPIHMKDAMGAEQYLPPWFSIAPMMDCTDNHYRTLARLITKHAWLYTEMIAAETIVYQEHNLDRFLAFSPDQHPIVLQIGGNNLDNLGKAARLANAYGYDEINLNCGCPSAKVAGHGCFGARLMLNPKFVAEAMSVIAANCDVPVSVKCRIGVDDHDSYEELCDFIYTVASQSPARHFIIHSRKALLNGISPADNRKIPPLKYEYFFGLLRDFPDLRFTINGGITCTDEVNAALKQGAHGVMVGRAAYGNPWSALGHVDSAVYGVPGTGLSRRQILERYQVYADSVLEKDGPNRPPLRQLVKPLLFLFFAEPGNGVWKRRADTAMRDCKTMKSFLDETLDAIPDSVLDSLPPKIPSPEEDIFADMACQNSKSDSTNFTKGLLVMEIRPLESTDKRSKSKLVYMKAGFIPSKLPSPTSRRGLVVAKASGATEVDINCNNETKQKESSSCGRRSLVSTAAAAAAVVAACSAAGVAFADEPKPGTPEAKKKYGPVCVTMPTARICRK</sequence>
<evidence type="ECO:0000313" key="10">
    <source>
        <dbReference type="EMBL" id="OVA13296.1"/>
    </source>
</evidence>
<evidence type="ECO:0000256" key="2">
    <source>
        <dbReference type="ARBA" id="ARBA00022555"/>
    </source>
</evidence>
<dbReference type="CDD" id="cd02801">
    <property type="entry name" value="DUS_like_FMN"/>
    <property type="match status" value="1"/>
</dbReference>
<dbReference type="FunCoup" id="A0A200QS42">
    <property type="interactions" value="340"/>
</dbReference>
<feature type="domain" description="DUS-like FMN-binding" evidence="9">
    <location>
        <begin position="36"/>
        <end position="339"/>
    </location>
</feature>
<evidence type="ECO:0000313" key="11">
    <source>
        <dbReference type="Proteomes" id="UP000195402"/>
    </source>
</evidence>
<dbReference type="InParanoid" id="A0A200QS42"/>
<keyword evidence="2" id="KW-0820">tRNA-binding</keyword>
<evidence type="ECO:0000256" key="3">
    <source>
        <dbReference type="ARBA" id="ARBA00022630"/>
    </source>
</evidence>
<keyword evidence="4" id="KW-0288">FMN</keyword>
<dbReference type="Gene3D" id="1.20.120.1460">
    <property type="match status" value="1"/>
</dbReference>
<dbReference type="GO" id="GO:0000049">
    <property type="term" value="F:tRNA binding"/>
    <property type="evidence" value="ECO:0007669"/>
    <property type="project" value="UniProtKB-KW"/>
</dbReference>
<keyword evidence="11" id="KW-1185">Reference proteome</keyword>
<dbReference type="AlphaFoldDB" id="A0A200QS42"/>
<dbReference type="Proteomes" id="UP000195402">
    <property type="component" value="Unassembled WGS sequence"/>
</dbReference>